<proteinExistence type="predicted"/>
<feature type="transmembrane region" description="Helical" evidence="7">
    <location>
        <begin position="202"/>
        <end position="225"/>
    </location>
</feature>
<name>A0A382EHC4_9ZZZZ</name>
<evidence type="ECO:0000313" key="9">
    <source>
        <dbReference type="EMBL" id="SVB50138.1"/>
    </source>
</evidence>
<feature type="domain" description="ABC transmembrane type-1" evidence="8">
    <location>
        <begin position="182"/>
        <end position="301"/>
    </location>
</feature>
<feature type="non-terminal residue" evidence="9">
    <location>
        <position position="301"/>
    </location>
</feature>
<evidence type="ECO:0000256" key="3">
    <source>
        <dbReference type="ARBA" id="ARBA00022475"/>
    </source>
</evidence>
<dbReference type="Pfam" id="PF00528">
    <property type="entry name" value="BPD_transp_1"/>
    <property type="match status" value="1"/>
</dbReference>
<dbReference type="GO" id="GO:0055085">
    <property type="term" value="P:transmembrane transport"/>
    <property type="evidence" value="ECO:0007669"/>
    <property type="project" value="InterPro"/>
</dbReference>
<dbReference type="Gene3D" id="1.10.3720.10">
    <property type="entry name" value="MetI-like"/>
    <property type="match status" value="1"/>
</dbReference>
<dbReference type="InterPro" id="IPR000515">
    <property type="entry name" value="MetI-like"/>
</dbReference>
<comment type="subcellular location">
    <subcellularLocation>
        <location evidence="1">Cell membrane</location>
        <topology evidence="1">Multi-pass membrane protein</topology>
    </subcellularLocation>
</comment>
<evidence type="ECO:0000256" key="5">
    <source>
        <dbReference type="ARBA" id="ARBA00022989"/>
    </source>
</evidence>
<keyword evidence="6 7" id="KW-0472">Membrane</keyword>
<gene>
    <name evidence="9" type="ORF">METZ01_LOCUS202992</name>
</gene>
<dbReference type="SUPFAM" id="SSF161098">
    <property type="entry name" value="MetI-like"/>
    <property type="match status" value="1"/>
</dbReference>
<feature type="transmembrane region" description="Helical" evidence="7">
    <location>
        <begin position="74"/>
        <end position="96"/>
    </location>
</feature>
<dbReference type="PANTHER" id="PTHR30151:SF0">
    <property type="entry name" value="ABC TRANSPORTER PERMEASE PROTEIN MJ0413-RELATED"/>
    <property type="match status" value="1"/>
</dbReference>
<evidence type="ECO:0000256" key="1">
    <source>
        <dbReference type="ARBA" id="ARBA00004651"/>
    </source>
</evidence>
<evidence type="ECO:0000256" key="2">
    <source>
        <dbReference type="ARBA" id="ARBA00022448"/>
    </source>
</evidence>
<keyword evidence="5 7" id="KW-1133">Transmembrane helix</keyword>
<keyword evidence="4 7" id="KW-0812">Transmembrane</keyword>
<accession>A0A382EHC4</accession>
<dbReference type="AlphaFoldDB" id="A0A382EHC4"/>
<dbReference type="InterPro" id="IPR035906">
    <property type="entry name" value="MetI-like_sf"/>
</dbReference>
<evidence type="ECO:0000259" key="8">
    <source>
        <dbReference type="Pfam" id="PF00528"/>
    </source>
</evidence>
<dbReference type="EMBL" id="UINC01044543">
    <property type="protein sequence ID" value="SVB50138.1"/>
    <property type="molecule type" value="Genomic_DNA"/>
</dbReference>
<reference evidence="9" key="1">
    <citation type="submission" date="2018-05" db="EMBL/GenBank/DDBJ databases">
        <authorList>
            <person name="Lanie J.A."/>
            <person name="Ng W.-L."/>
            <person name="Kazmierczak K.M."/>
            <person name="Andrzejewski T.M."/>
            <person name="Davidsen T.M."/>
            <person name="Wayne K.J."/>
            <person name="Tettelin H."/>
            <person name="Glass J.I."/>
            <person name="Rusch D."/>
            <person name="Podicherti R."/>
            <person name="Tsui H.-C.T."/>
            <person name="Winkler M.E."/>
        </authorList>
    </citation>
    <scope>NUCLEOTIDE SEQUENCE</scope>
</reference>
<dbReference type="GO" id="GO:0005886">
    <property type="term" value="C:plasma membrane"/>
    <property type="evidence" value="ECO:0007669"/>
    <property type="project" value="UniProtKB-SubCell"/>
</dbReference>
<organism evidence="9">
    <name type="scientific">marine metagenome</name>
    <dbReference type="NCBI Taxonomy" id="408172"/>
    <lineage>
        <taxon>unclassified sequences</taxon>
        <taxon>metagenomes</taxon>
        <taxon>ecological metagenomes</taxon>
    </lineage>
</organism>
<keyword evidence="2" id="KW-0813">Transport</keyword>
<feature type="transmembrane region" description="Helical" evidence="7">
    <location>
        <begin position="24"/>
        <end position="42"/>
    </location>
</feature>
<keyword evidence="3" id="KW-1003">Cell membrane</keyword>
<feature type="transmembrane region" description="Helical" evidence="7">
    <location>
        <begin position="108"/>
        <end position="129"/>
    </location>
</feature>
<sequence length="301" mass="33597">MLCLIFSIASFIWLKLDAINDYELNPIIVLTIATVGLLFFIIRQQGLVLLSICFVALFSGAWSVLNLIHSFDKGVVMGLDAWFLVSALWFLTWNNLVQLSALKTKNKLIELSLNIVIPVLFGAWIFFLWEVITIGMSVPQVLLPAPSLIWQVFDGFGATLFADFYQTFVRSAIPGFIMGSGTGFLVAIAADKIPFLRRGLIPIGNFFSAIPIIGMAPIMIMWFGFDWQSKAAVVAIMTFFPMMVNTLGGLNETDRIDRDLLHTYATNYWRELLSLRLPNAMPFILNALKINSTLAMIGAIV</sequence>
<feature type="transmembrane region" description="Helical" evidence="7">
    <location>
        <begin position="172"/>
        <end position="190"/>
    </location>
</feature>
<dbReference type="PANTHER" id="PTHR30151">
    <property type="entry name" value="ALKANE SULFONATE ABC TRANSPORTER-RELATED, MEMBRANE SUBUNIT"/>
    <property type="match status" value="1"/>
</dbReference>
<evidence type="ECO:0000256" key="4">
    <source>
        <dbReference type="ARBA" id="ARBA00022692"/>
    </source>
</evidence>
<evidence type="ECO:0000256" key="7">
    <source>
        <dbReference type="SAM" id="Phobius"/>
    </source>
</evidence>
<feature type="transmembrane region" description="Helical" evidence="7">
    <location>
        <begin position="47"/>
        <end position="68"/>
    </location>
</feature>
<evidence type="ECO:0000256" key="6">
    <source>
        <dbReference type="ARBA" id="ARBA00023136"/>
    </source>
</evidence>
<feature type="transmembrane region" description="Helical" evidence="7">
    <location>
        <begin position="231"/>
        <end position="250"/>
    </location>
</feature>
<protein>
    <recommendedName>
        <fullName evidence="8">ABC transmembrane type-1 domain-containing protein</fullName>
    </recommendedName>
</protein>